<protein>
    <submittedName>
        <fullName evidence="1">P1 family peptidase</fullName>
    </submittedName>
</protein>
<comment type="caution">
    <text evidence="1">The sequence shown here is derived from an EMBL/GenBank/DDBJ whole genome shotgun (WGS) entry which is preliminary data.</text>
</comment>
<evidence type="ECO:0000313" key="1">
    <source>
        <dbReference type="EMBL" id="MCY0097040.1"/>
    </source>
</evidence>
<dbReference type="RefSeq" id="WP_267615174.1">
    <property type="nucleotide sequence ID" value="NZ_JAOVZQ010000002.1"/>
</dbReference>
<dbReference type="SUPFAM" id="SSF56266">
    <property type="entry name" value="DmpA/ArgJ-like"/>
    <property type="match status" value="1"/>
</dbReference>
<organism evidence="1 2">
    <name type="scientific">Hoeflea ulvae</name>
    <dbReference type="NCBI Taxonomy" id="2983764"/>
    <lineage>
        <taxon>Bacteria</taxon>
        <taxon>Pseudomonadati</taxon>
        <taxon>Pseudomonadota</taxon>
        <taxon>Alphaproteobacteria</taxon>
        <taxon>Hyphomicrobiales</taxon>
        <taxon>Rhizobiaceae</taxon>
        <taxon>Hoeflea</taxon>
    </lineage>
</organism>
<proteinExistence type="predicted"/>
<dbReference type="InterPro" id="IPR005321">
    <property type="entry name" value="Peptidase_S58_DmpA"/>
</dbReference>
<keyword evidence="2" id="KW-1185">Reference proteome</keyword>
<dbReference type="InterPro" id="IPR016117">
    <property type="entry name" value="ArgJ-like_dom_sf"/>
</dbReference>
<reference evidence="1" key="1">
    <citation type="submission" date="2022-10" db="EMBL/GenBank/DDBJ databases">
        <title>Hoeflea sp. J2-29, isolated from marine algae.</title>
        <authorList>
            <person name="Kristyanto S."/>
            <person name="Kim J.M."/>
            <person name="Jeon C.O."/>
        </authorList>
    </citation>
    <scope>NUCLEOTIDE SEQUENCE</scope>
    <source>
        <strain evidence="1">J2-29</strain>
    </source>
</reference>
<dbReference type="Proteomes" id="UP001081283">
    <property type="component" value="Unassembled WGS sequence"/>
</dbReference>
<dbReference type="Pfam" id="PF03576">
    <property type="entry name" value="Peptidase_S58"/>
    <property type="match status" value="1"/>
</dbReference>
<dbReference type="EMBL" id="JAOVZQ010000002">
    <property type="protein sequence ID" value="MCY0097040.1"/>
    <property type="molecule type" value="Genomic_DNA"/>
</dbReference>
<gene>
    <name evidence="1" type="ORF">OEG82_23990</name>
</gene>
<dbReference type="Gene3D" id="3.60.70.12">
    <property type="entry name" value="L-amino peptidase D-ALA esterase/amidase"/>
    <property type="match status" value="1"/>
</dbReference>
<sequence length="68" mass="7335">MLFRGTPGHRNTILDVEGILVGQVSLSRSQSPDSGQIRTGVTAILPRGFTHPPSQCWLASSRSMAMVK</sequence>
<evidence type="ECO:0000313" key="2">
    <source>
        <dbReference type="Proteomes" id="UP001081283"/>
    </source>
</evidence>
<name>A0ABT3YMC6_9HYPH</name>
<accession>A0ABT3YMC6</accession>